<evidence type="ECO:0000313" key="1">
    <source>
        <dbReference type="EMBL" id="TMX78429.1"/>
    </source>
</evidence>
<reference evidence="1" key="1">
    <citation type="submission" date="2018-03" db="EMBL/GenBank/DDBJ databases">
        <title>Genomic characterization of a polymicrobial infection associated with a disease outbreak in Pacific white shrimp (Litopenaeus vannamei).</title>
        <authorList>
            <person name="Turner J.W."/>
            <person name="Bachand P.T."/>
            <person name="Tallman J."/>
            <person name="Elledge N.C."/>
            <person name="Pinnell L.J."/>
            <person name="Laughlin R.C."/>
            <person name="Zimba P.V."/>
        </authorList>
    </citation>
    <scope>NUCLEOTIDE SEQUENCE</scope>
    <source>
        <strain evidence="1">Hep-2b-22</strain>
    </source>
</reference>
<gene>
    <name evidence="1" type="ORF">DA092_02545</name>
</gene>
<dbReference type="EMBL" id="PZOJ01000003">
    <property type="protein sequence ID" value="TMX78429.1"/>
    <property type="molecule type" value="Genomic_DNA"/>
</dbReference>
<accession>A0ACD3T3X0</accession>
<dbReference type="Proteomes" id="UP000718715">
    <property type="component" value="Unassembled WGS sequence"/>
</dbReference>
<evidence type="ECO:0000313" key="2">
    <source>
        <dbReference type="Proteomes" id="UP000718715"/>
    </source>
</evidence>
<comment type="caution">
    <text evidence="1">The sequence shown here is derived from an EMBL/GenBank/DDBJ whole genome shotgun (WGS) entry which is preliminary data.</text>
</comment>
<sequence length="231" mass="25623">MVGENMQIAQSVVVITAAGSAIGRAMAMHFSQLGAHIALIDTDASHLQTTLERCQTLKNPCHGYLIKDLTEANIHQIGLKVLQDFGSIDILVNCWQGIVLPNLLSSHSEEHMTQALTQDSTLFFSFGRFIANYMKSNKRAGVILNVITSETLDTTNYTIGNKAMIAGLTQNWAKELKHFDVRVGSIVPISYQETNTSAPLSLSMQYEMVRSAEYIVENDYFNGRIIEAEHQ</sequence>
<keyword evidence="2" id="KW-1185">Reference proteome</keyword>
<proteinExistence type="predicted"/>
<protein>
    <submittedName>
        <fullName evidence="1">Short-chain dehydrogenase</fullName>
    </submittedName>
</protein>
<organism evidence="1 2">
    <name type="scientific">Photobacterium damselae</name>
    <dbReference type="NCBI Taxonomy" id="38293"/>
    <lineage>
        <taxon>Bacteria</taxon>
        <taxon>Pseudomonadati</taxon>
        <taxon>Pseudomonadota</taxon>
        <taxon>Gammaproteobacteria</taxon>
        <taxon>Vibrionales</taxon>
        <taxon>Vibrionaceae</taxon>
        <taxon>Photobacterium</taxon>
    </lineage>
</organism>
<name>A0ACD3T3X0_PHODM</name>